<dbReference type="Proteomes" id="UP001054902">
    <property type="component" value="Unassembled WGS sequence"/>
</dbReference>
<name>A0AAD3DAD3_9STRA</name>
<accession>A0AAD3DAD3</accession>
<gene>
    <name evidence="2" type="ORF">CTEN210_17194</name>
</gene>
<dbReference type="SUPFAM" id="SSF51905">
    <property type="entry name" value="FAD/NAD(P)-binding domain"/>
    <property type="match status" value="1"/>
</dbReference>
<dbReference type="Gene3D" id="3.50.50.60">
    <property type="entry name" value="FAD/NAD(P)-binding domain"/>
    <property type="match status" value="1"/>
</dbReference>
<reference evidence="2 3" key="1">
    <citation type="journal article" date="2021" name="Sci. Rep.">
        <title>The genome of the diatom Chaetoceros tenuissimus carries an ancient integrated fragment of an extant virus.</title>
        <authorList>
            <person name="Hongo Y."/>
            <person name="Kimura K."/>
            <person name="Takaki Y."/>
            <person name="Yoshida Y."/>
            <person name="Baba S."/>
            <person name="Kobayashi G."/>
            <person name="Nagasaki K."/>
            <person name="Hano T."/>
            <person name="Tomaru Y."/>
        </authorList>
    </citation>
    <scope>NUCLEOTIDE SEQUENCE [LARGE SCALE GENOMIC DNA]</scope>
    <source>
        <strain evidence="2 3">NIES-3715</strain>
    </source>
</reference>
<sequence>MSNDFDVTIIGSGPGGLAALSAIREDYSINMLSDVQLNRASRHIRESNKRSKAKRICVIDPNPDWLSQWERNFEALDISFLRSPTVAHCCYFDRNALLAYAISQGREDELLESGCSDIKSLKGTILPQVGLWKLPSTKLFIDFSRDLARLLKHKYIQGKVVDIDKDDSLDSSFKITIGGNSEKVISSKSVILATGAVGRPIIPKPIKELSSTRIFQWQQLDQAISSLEQCAAKKRKVLVVGGGLTAVQTAHKVVKKSGAEVVLCSRRDLVERHFDIPVKWFDEREARFHQSQFYFEPEEERLKALKSTRGGGTVPPVYMKKTRALEIRGLITRMTGDVVSITEENDDSLMVTIKRADDSSEETIEIDVIIVACGLKPDCMAHPLVQKIQEKWPIKMTGGFPIVSDELQWTENLHVVGGLSSLSVGPDANNIMGISRAAETVANALNSKNWLRKKESNVLRNPFDVFLDETDVSSDEEE</sequence>
<protein>
    <recommendedName>
        <fullName evidence="1">FAD/NAD(P)-binding domain-containing protein</fullName>
    </recommendedName>
</protein>
<keyword evidence="3" id="KW-1185">Reference proteome</keyword>
<comment type="caution">
    <text evidence="2">The sequence shown here is derived from an EMBL/GenBank/DDBJ whole genome shotgun (WGS) entry which is preliminary data.</text>
</comment>
<dbReference type="Pfam" id="PF07992">
    <property type="entry name" value="Pyr_redox_2"/>
    <property type="match status" value="1"/>
</dbReference>
<dbReference type="AlphaFoldDB" id="A0AAD3DAD3"/>
<dbReference type="InterPro" id="IPR023753">
    <property type="entry name" value="FAD/NAD-binding_dom"/>
</dbReference>
<feature type="domain" description="FAD/NAD(P)-binding" evidence="1">
    <location>
        <begin position="157"/>
        <end position="275"/>
    </location>
</feature>
<dbReference type="PANTHER" id="PTHR38663">
    <property type="match status" value="1"/>
</dbReference>
<dbReference type="PRINTS" id="PR00368">
    <property type="entry name" value="FADPNR"/>
</dbReference>
<dbReference type="InterPro" id="IPR036188">
    <property type="entry name" value="FAD/NAD-bd_sf"/>
</dbReference>
<dbReference type="EMBL" id="BLLK01000069">
    <property type="protein sequence ID" value="GFH60718.1"/>
    <property type="molecule type" value="Genomic_DNA"/>
</dbReference>
<dbReference type="GO" id="GO:0016491">
    <property type="term" value="F:oxidoreductase activity"/>
    <property type="evidence" value="ECO:0007669"/>
    <property type="project" value="InterPro"/>
</dbReference>
<proteinExistence type="predicted"/>
<dbReference type="PANTHER" id="PTHR38663:SF1">
    <property type="entry name" value="L-ORNITHINE N(5)-MONOOXYGENASE"/>
    <property type="match status" value="1"/>
</dbReference>
<evidence type="ECO:0000313" key="2">
    <source>
        <dbReference type="EMBL" id="GFH60718.1"/>
    </source>
</evidence>
<evidence type="ECO:0000259" key="1">
    <source>
        <dbReference type="Pfam" id="PF07992"/>
    </source>
</evidence>
<organism evidence="2 3">
    <name type="scientific">Chaetoceros tenuissimus</name>
    <dbReference type="NCBI Taxonomy" id="426638"/>
    <lineage>
        <taxon>Eukaryota</taxon>
        <taxon>Sar</taxon>
        <taxon>Stramenopiles</taxon>
        <taxon>Ochrophyta</taxon>
        <taxon>Bacillariophyta</taxon>
        <taxon>Coscinodiscophyceae</taxon>
        <taxon>Chaetocerotophycidae</taxon>
        <taxon>Chaetocerotales</taxon>
        <taxon>Chaetocerotaceae</taxon>
        <taxon>Chaetoceros</taxon>
    </lineage>
</organism>
<evidence type="ECO:0000313" key="3">
    <source>
        <dbReference type="Proteomes" id="UP001054902"/>
    </source>
</evidence>